<keyword evidence="3" id="KW-0805">Transcription regulation</keyword>
<keyword evidence="2" id="KW-0862">Zinc</keyword>
<dbReference type="Proteomes" id="UP000288859">
    <property type="component" value="Unassembled WGS sequence"/>
</dbReference>
<feature type="domain" description="Xylanolytic transcriptional activator regulatory" evidence="6">
    <location>
        <begin position="156"/>
        <end position="380"/>
    </location>
</feature>
<keyword evidence="4" id="KW-0804">Transcription</keyword>
<dbReference type="GO" id="GO:0003677">
    <property type="term" value="F:DNA binding"/>
    <property type="evidence" value="ECO:0007669"/>
    <property type="project" value="InterPro"/>
</dbReference>
<evidence type="ECO:0000313" key="8">
    <source>
        <dbReference type="Proteomes" id="UP000288859"/>
    </source>
</evidence>
<keyword evidence="1" id="KW-0479">Metal-binding</keyword>
<gene>
    <name evidence="7" type="ORF">B0A52_00421</name>
</gene>
<proteinExistence type="predicted"/>
<dbReference type="PANTHER" id="PTHR47660:SF2">
    <property type="entry name" value="TRANSCRIPTION FACTOR WITH C2H2 AND ZN(2)-CYS(6) DNA BINDING DOMAIN (EUROFUNG)"/>
    <property type="match status" value="1"/>
</dbReference>
<dbReference type="OrthoDB" id="654211at2759"/>
<evidence type="ECO:0000256" key="5">
    <source>
        <dbReference type="ARBA" id="ARBA00023242"/>
    </source>
</evidence>
<dbReference type="Pfam" id="PF04082">
    <property type="entry name" value="Fungal_trans"/>
    <property type="match status" value="1"/>
</dbReference>
<sequence>MPDQPVQREIPQSDSDIMRIDFNTIDPQLDYDSIRRTPAFDWDLFNLQPPSHLSLNSPFVGDFSDLDALIMMNDKSPSWEMASLVGLSEPSVDEPAQMTPPQEIFNDSILSTTTLPWVADQSSLDEMYKNIELVTECGWLREVPKISSTTAREYWDLYHHNFHPSLPALHPGTTEFDHCHPLLLCAVLAIGASYGADPSAHDFSLIALSRLCFFLSRLRLEQQDTSNLTPALYVLISCITYYHIVCAKSSTLLDFVLGARTSMLDNSRRMGLHSLSSNVDGMADRFLLSFETSEPDDHQKQRQISLLPTANGDLTPLWKMWVFREHQKRLAWAVIAIECRCSAISGSRPNFTFAELDDLYLPCSEGLWTAPDPDSWRAKFPWTHRPPRSAPFLGSLHQGDPKSIASKLPVMCNRVTHDLVQLVKAGLLDRHVLGRRSRIDN</sequence>
<accession>A0A438NK14</accession>
<dbReference type="GO" id="GO:0006351">
    <property type="term" value="P:DNA-templated transcription"/>
    <property type="evidence" value="ECO:0007669"/>
    <property type="project" value="InterPro"/>
</dbReference>
<evidence type="ECO:0000256" key="2">
    <source>
        <dbReference type="ARBA" id="ARBA00022833"/>
    </source>
</evidence>
<evidence type="ECO:0000259" key="6">
    <source>
        <dbReference type="Pfam" id="PF04082"/>
    </source>
</evidence>
<dbReference type="CDD" id="cd12148">
    <property type="entry name" value="fungal_TF_MHR"/>
    <property type="match status" value="1"/>
</dbReference>
<dbReference type="EMBL" id="NAJM01000001">
    <property type="protein sequence ID" value="RVX76064.1"/>
    <property type="molecule type" value="Genomic_DNA"/>
</dbReference>
<name>A0A438NK14_EXOME</name>
<dbReference type="InterPro" id="IPR007219">
    <property type="entry name" value="XnlR_reg_dom"/>
</dbReference>
<dbReference type="AlphaFoldDB" id="A0A438NK14"/>
<dbReference type="PANTHER" id="PTHR47660">
    <property type="entry name" value="TRANSCRIPTION FACTOR WITH C2H2 AND ZN(2)-CYS(6) DNA BINDING DOMAIN (EUROFUNG)-RELATED-RELATED"/>
    <property type="match status" value="1"/>
</dbReference>
<evidence type="ECO:0000256" key="1">
    <source>
        <dbReference type="ARBA" id="ARBA00022723"/>
    </source>
</evidence>
<reference evidence="7 8" key="1">
    <citation type="submission" date="2017-03" db="EMBL/GenBank/DDBJ databases">
        <title>Genomes of endolithic fungi from Antarctica.</title>
        <authorList>
            <person name="Coleine C."/>
            <person name="Masonjones S."/>
            <person name="Stajich J.E."/>
        </authorList>
    </citation>
    <scope>NUCLEOTIDE SEQUENCE [LARGE SCALE GENOMIC DNA]</scope>
    <source>
        <strain evidence="7 8">CCFEE 6314</strain>
    </source>
</reference>
<comment type="caution">
    <text evidence="7">The sequence shown here is derived from an EMBL/GenBank/DDBJ whole genome shotgun (WGS) entry which is preliminary data.</text>
</comment>
<keyword evidence="5" id="KW-0539">Nucleus</keyword>
<evidence type="ECO:0000256" key="4">
    <source>
        <dbReference type="ARBA" id="ARBA00023163"/>
    </source>
</evidence>
<organism evidence="7 8">
    <name type="scientific">Exophiala mesophila</name>
    <name type="common">Black yeast-like fungus</name>
    <dbReference type="NCBI Taxonomy" id="212818"/>
    <lineage>
        <taxon>Eukaryota</taxon>
        <taxon>Fungi</taxon>
        <taxon>Dikarya</taxon>
        <taxon>Ascomycota</taxon>
        <taxon>Pezizomycotina</taxon>
        <taxon>Eurotiomycetes</taxon>
        <taxon>Chaetothyriomycetidae</taxon>
        <taxon>Chaetothyriales</taxon>
        <taxon>Herpotrichiellaceae</taxon>
        <taxon>Exophiala</taxon>
    </lineage>
</organism>
<dbReference type="GO" id="GO:0008270">
    <property type="term" value="F:zinc ion binding"/>
    <property type="evidence" value="ECO:0007669"/>
    <property type="project" value="InterPro"/>
</dbReference>
<evidence type="ECO:0000313" key="7">
    <source>
        <dbReference type="EMBL" id="RVX76064.1"/>
    </source>
</evidence>
<evidence type="ECO:0000256" key="3">
    <source>
        <dbReference type="ARBA" id="ARBA00023015"/>
    </source>
</evidence>
<protein>
    <recommendedName>
        <fullName evidence="6">Xylanolytic transcriptional activator regulatory domain-containing protein</fullName>
    </recommendedName>
</protein>